<proteinExistence type="predicted"/>
<feature type="coiled-coil region" evidence="1">
    <location>
        <begin position="85"/>
        <end position="140"/>
    </location>
</feature>
<keyword evidence="1" id="KW-0175">Coiled coil</keyword>
<comment type="caution">
    <text evidence="2">The sequence shown here is derived from an EMBL/GenBank/DDBJ whole genome shotgun (WGS) entry which is preliminary data.</text>
</comment>
<evidence type="ECO:0000313" key="2">
    <source>
        <dbReference type="EMBL" id="MFH4975165.1"/>
    </source>
</evidence>
<gene>
    <name evidence="2" type="ORF">AB6A40_001874</name>
</gene>
<organism evidence="2 3">
    <name type="scientific">Gnathostoma spinigerum</name>
    <dbReference type="NCBI Taxonomy" id="75299"/>
    <lineage>
        <taxon>Eukaryota</taxon>
        <taxon>Metazoa</taxon>
        <taxon>Ecdysozoa</taxon>
        <taxon>Nematoda</taxon>
        <taxon>Chromadorea</taxon>
        <taxon>Rhabditida</taxon>
        <taxon>Spirurina</taxon>
        <taxon>Gnathostomatomorpha</taxon>
        <taxon>Gnathostomatoidea</taxon>
        <taxon>Gnathostomatidae</taxon>
        <taxon>Gnathostoma</taxon>
    </lineage>
</organism>
<evidence type="ECO:0000313" key="3">
    <source>
        <dbReference type="Proteomes" id="UP001608902"/>
    </source>
</evidence>
<keyword evidence="3" id="KW-1185">Reference proteome</keyword>
<dbReference type="Proteomes" id="UP001608902">
    <property type="component" value="Unassembled WGS sequence"/>
</dbReference>
<reference evidence="2 3" key="1">
    <citation type="submission" date="2024-08" db="EMBL/GenBank/DDBJ databases">
        <title>Gnathostoma spinigerum genome.</title>
        <authorList>
            <person name="Gonzalez-Bertolin B."/>
            <person name="Monzon S."/>
            <person name="Zaballos A."/>
            <person name="Jimenez P."/>
            <person name="Dekumyoy P."/>
            <person name="Varona S."/>
            <person name="Cuesta I."/>
            <person name="Sumanam S."/>
            <person name="Adisakwattana P."/>
            <person name="Gasser R.B."/>
            <person name="Hernandez-Gonzalez A."/>
            <person name="Young N.D."/>
            <person name="Perteguer M.J."/>
        </authorList>
    </citation>
    <scope>NUCLEOTIDE SEQUENCE [LARGE SCALE GENOMIC DNA]</scope>
    <source>
        <strain evidence="2">AL3</strain>
        <tissue evidence="2">Liver</tissue>
    </source>
</reference>
<name>A0ABD6EFS7_9BILA</name>
<protein>
    <submittedName>
        <fullName evidence="2">Uncharacterized protein</fullName>
    </submittedName>
</protein>
<accession>A0ABD6EFS7</accession>
<dbReference type="AlphaFoldDB" id="A0ABD6EFS7"/>
<dbReference type="EMBL" id="JBGFUD010000750">
    <property type="protein sequence ID" value="MFH4975165.1"/>
    <property type="molecule type" value="Genomic_DNA"/>
</dbReference>
<evidence type="ECO:0000256" key="1">
    <source>
        <dbReference type="SAM" id="Coils"/>
    </source>
</evidence>
<sequence>MKRSRPSSDSDDDDNLLRTQLRQIDEAANLSTRLLSRSSPSQEHSNVVHRTILSSTDVNHYASVPSTQDFAISMREELDKLWKEKEDLEGRVEMYKFKAQNSEKEVQVLQAEILSKRREVESLERKNENERLRHEQAEMRMREELSCQELDVRTKQFRDRLNMSVVDGSNSSAKSVSLKRRRSNELDVLTKKVTVPGTKPASSFVNTFYDSMNARAVFTHHSENNSEDTFIARSSPERDAFRVSAKTSESPRKFSPRKQAVVTCGTQTVNVKSDYDISHLVRDSSNLDVLLLVWDKMKLDNFWDTSKLDLFMCGGSGHKEEPVSDCLRDTMS</sequence>